<sequence>MMKKIFASLAAGLIIASAVPAMAAETGAGSDNYRPGYCWQADGSQSDDGYYCGRRHRGGHGGCYWGNQQQNNR</sequence>
<keyword evidence="3" id="KW-1185">Reference proteome</keyword>
<evidence type="ECO:0000256" key="1">
    <source>
        <dbReference type="SAM" id="SignalP"/>
    </source>
</evidence>
<organism evidence="2 3">
    <name type="scientific">Selenomonas ruminantium</name>
    <dbReference type="NCBI Taxonomy" id="971"/>
    <lineage>
        <taxon>Bacteria</taxon>
        <taxon>Bacillati</taxon>
        <taxon>Bacillota</taxon>
        <taxon>Negativicutes</taxon>
        <taxon>Selenomonadales</taxon>
        <taxon>Selenomonadaceae</taxon>
        <taxon>Selenomonas</taxon>
    </lineage>
</organism>
<name>A0A1K1PKS0_SELRU</name>
<proteinExistence type="predicted"/>
<dbReference type="Proteomes" id="UP000182958">
    <property type="component" value="Unassembled WGS sequence"/>
</dbReference>
<evidence type="ECO:0000313" key="2">
    <source>
        <dbReference type="EMBL" id="SFW47270.1"/>
    </source>
</evidence>
<feature type="signal peptide" evidence="1">
    <location>
        <begin position="1"/>
        <end position="23"/>
    </location>
</feature>
<protein>
    <submittedName>
        <fullName evidence="2">Uncharacterized protein</fullName>
    </submittedName>
</protein>
<dbReference type="AlphaFoldDB" id="A0A1K1PKS0"/>
<gene>
    <name evidence="2" type="ORF">SAMN02910323_2012</name>
</gene>
<dbReference type="RefSeq" id="WP_143142258.1">
    <property type="nucleotide sequence ID" value="NZ_FPJA01000008.1"/>
</dbReference>
<feature type="chain" id="PRO_5012588811" evidence="1">
    <location>
        <begin position="24"/>
        <end position="73"/>
    </location>
</feature>
<dbReference type="EMBL" id="FPJA01000008">
    <property type="protein sequence ID" value="SFW47270.1"/>
    <property type="molecule type" value="Genomic_DNA"/>
</dbReference>
<reference evidence="3" key="1">
    <citation type="submission" date="2016-11" db="EMBL/GenBank/DDBJ databases">
        <authorList>
            <person name="Varghese N."/>
            <person name="Submissions S."/>
        </authorList>
    </citation>
    <scope>NUCLEOTIDE SEQUENCE [LARGE SCALE GENOMIC DNA]</scope>
    <source>
        <strain evidence="3">C3</strain>
    </source>
</reference>
<keyword evidence="1" id="KW-0732">Signal</keyword>
<accession>A0A1K1PKS0</accession>
<evidence type="ECO:0000313" key="3">
    <source>
        <dbReference type="Proteomes" id="UP000182958"/>
    </source>
</evidence>